<dbReference type="InterPro" id="IPR023780">
    <property type="entry name" value="Chromo_domain"/>
</dbReference>
<comment type="subcellular location">
    <subcellularLocation>
        <location evidence="1">Nucleus</location>
    </subcellularLocation>
</comment>
<feature type="domain" description="Chromo" evidence="4">
    <location>
        <begin position="10"/>
        <end position="46"/>
    </location>
</feature>
<dbReference type="GO" id="GO:0006338">
    <property type="term" value="P:chromatin remodeling"/>
    <property type="evidence" value="ECO:0007669"/>
    <property type="project" value="UniProtKB-ARBA"/>
</dbReference>
<evidence type="ECO:0000313" key="6">
    <source>
        <dbReference type="Proteomes" id="UP000076532"/>
    </source>
</evidence>
<dbReference type="Proteomes" id="UP000076532">
    <property type="component" value="Unassembled WGS sequence"/>
</dbReference>
<protein>
    <recommendedName>
        <fullName evidence="4">Chromo domain-containing protein</fullName>
    </recommendedName>
</protein>
<dbReference type="InterPro" id="IPR016197">
    <property type="entry name" value="Chromo-like_dom_sf"/>
</dbReference>
<dbReference type="Gene3D" id="2.40.50.40">
    <property type="match status" value="1"/>
</dbReference>
<feature type="region of interest" description="Disordered" evidence="3">
    <location>
        <begin position="87"/>
        <end position="217"/>
    </location>
</feature>
<dbReference type="OrthoDB" id="2447764at2759"/>
<dbReference type="EMBL" id="KV417615">
    <property type="protein sequence ID" value="KZP14580.1"/>
    <property type="molecule type" value="Genomic_DNA"/>
</dbReference>
<dbReference type="AlphaFoldDB" id="A0A166DD39"/>
<dbReference type="SUPFAM" id="SSF54160">
    <property type="entry name" value="Chromo domain-like"/>
    <property type="match status" value="1"/>
</dbReference>
<feature type="compositionally biased region" description="Basic and acidic residues" evidence="3">
    <location>
        <begin position="208"/>
        <end position="217"/>
    </location>
</feature>
<proteinExistence type="predicted"/>
<dbReference type="InterPro" id="IPR051219">
    <property type="entry name" value="Heterochromatin_chromo-domain"/>
</dbReference>
<evidence type="ECO:0000259" key="4">
    <source>
        <dbReference type="PROSITE" id="PS50013"/>
    </source>
</evidence>
<dbReference type="SMART" id="SM00298">
    <property type="entry name" value="CHROMO"/>
    <property type="match status" value="1"/>
</dbReference>
<evidence type="ECO:0000256" key="2">
    <source>
        <dbReference type="ARBA" id="ARBA00023242"/>
    </source>
</evidence>
<dbReference type="PANTHER" id="PTHR22812">
    <property type="entry name" value="CHROMOBOX PROTEIN"/>
    <property type="match status" value="1"/>
</dbReference>
<name>A0A166DD39_9AGAM</name>
<dbReference type="Pfam" id="PF00385">
    <property type="entry name" value="Chromo"/>
    <property type="match status" value="1"/>
</dbReference>
<reference evidence="5 6" key="1">
    <citation type="journal article" date="2016" name="Mol. Biol. Evol.">
        <title>Comparative Genomics of Early-Diverging Mushroom-Forming Fungi Provides Insights into the Origins of Lignocellulose Decay Capabilities.</title>
        <authorList>
            <person name="Nagy L.G."/>
            <person name="Riley R."/>
            <person name="Tritt A."/>
            <person name="Adam C."/>
            <person name="Daum C."/>
            <person name="Floudas D."/>
            <person name="Sun H."/>
            <person name="Yadav J.S."/>
            <person name="Pangilinan J."/>
            <person name="Larsson K.H."/>
            <person name="Matsuura K."/>
            <person name="Barry K."/>
            <person name="Labutti K."/>
            <person name="Kuo R."/>
            <person name="Ohm R.A."/>
            <person name="Bhattacharya S.S."/>
            <person name="Shirouzu T."/>
            <person name="Yoshinaga Y."/>
            <person name="Martin F.M."/>
            <person name="Grigoriev I.V."/>
            <person name="Hibbett D.S."/>
        </authorList>
    </citation>
    <scope>NUCLEOTIDE SEQUENCE [LARGE SCALE GENOMIC DNA]</scope>
    <source>
        <strain evidence="5 6">CBS 109695</strain>
    </source>
</reference>
<evidence type="ECO:0000313" key="5">
    <source>
        <dbReference type="EMBL" id="KZP14580.1"/>
    </source>
</evidence>
<evidence type="ECO:0000256" key="1">
    <source>
        <dbReference type="ARBA" id="ARBA00004123"/>
    </source>
</evidence>
<feature type="compositionally biased region" description="Basic and acidic residues" evidence="3">
    <location>
        <begin position="125"/>
        <end position="137"/>
    </location>
</feature>
<keyword evidence="2" id="KW-0539">Nucleus</keyword>
<gene>
    <name evidence="5" type="ORF">FIBSPDRAFT_1048697</name>
</gene>
<keyword evidence="6" id="KW-1185">Reference proteome</keyword>
<accession>A0A166DD39</accession>
<sequence length="247" mass="28080">MVSEDSEELYEVERVEKAKVHKVGSRKEWRYLVKWKGYPSEENTWELSTAFQGDAVENFWKEAETNGRIPTDLTKWQHREEVGLKQSESDVIYIKKPTKRKAEQSPSPHPETARAHAPRSASLKKSAEPKAERHSFLHPDAVGMKTLSSDEPSVRPSRKLRSRLVSLDSANNEADEGKKGLRTAVLSAVSTVSPPPAKQAKKTHRNRSRELNRPEEAGKWFPHISYDHSDCEYSITSARSLKARARP</sequence>
<evidence type="ECO:0000256" key="3">
    <source>
        <dbReference type="SAM" id="MobiDB-lite"/>
    </source>
</evidence>
<dbReference type="PROSITE" id="PS50013">
    <property type="entry name" value="CHROMO_2"/>
    <property type="match status" value="1"/>
</dbReference>
<dbReference type="GO" id="GO:0005634">
    <property type="term" value="C:nucleus"/>
    <property type="evidence" value="ECO:0007669"/>
    <property type="project" value="UniProtKB-SubCell"/>
</dbReference>
<dbReference type="InterPro" id="IPR000953">
    <property type="entry name" value="Chromo/chromo_shadow_dom"/>
</dbReference>
<organism evidence="5 6">
    <name type="scientific">Athelia psychrophila</name>
    <dbReference type="NCBI Taxonomy" id="1759441"/>
    <lineage>
        <taxon>Eukaryota</taxon>
        <taxon>Fungi</taxon>
        <taxon>Dikarya</taxon>
        <taxon>Basidiomycota</taxon>
        <taxon>Agaricomycotina</taxon>
        <taxon>Agaricomycetes</taxon>
        <taxon>Agaricomycetidae</taxon>
        <taxon>Atheliales</taxon>
        <taxon>Atheliaceae</taxon>
        <taxon>Athelia</taxon>
    </lineage>
</organism>